<evidence type="ECO:0000313" key="2">
    <source>
        <dbReference type="EMBL" id="TGZ47759.1"/>
    </source>
</evidence>
<name>A0A4S2KIM4_9HYME</name>
<gene>
    <name evidence="2" type="ORF">DBV15_07486</name>
</gene>
<comment type="caution">
    <text evidence="2">The sequence shown here is derived from an EMBL/GenBank/DDBJ whole genome shotgun (WGS) entry which is preliminary data.</text>
</comment>
<reference evidence="2 3" key="1">
    <citation type="journal article" date="2019" name="Philos. Trans. R. Soc. Lond., B, Biol. Sci.">
        <title>Ant behaviour and brain gene expression of defending hosts depend on the ecological success of the intruding social parasite.</title>
        <authorList>
            <person name="Kaur R."/>
            <person name="Stoldt M."/>
            <person name="Jongepier E."/>
            <person name="Feldmeyer B."/>
            <person name="Menzel F."/>
            <person name="Bornberg-Bauer E."/>
            <person name="Foitzik S."/>
        </authorList>
    </citation>
    <scope>NUCLEOTIDE SEQUENCE [LARGE SCALE GENOMIC DNA]</scope>
    <source>
        <tissue evidence="2">Whole body</tissue>
    </source>
</reference>
<proteinExistence type="predicted"/>
<dbReference type="AlphaFoldDB" id="A0A4S2KIM4"/>
<protein>
    <submittedName>
        <fullName evidence="2">Uncharacterized protein</fullName>
    </submittedName>
</protein>
<evidence type="ECO:0000313" key="3">
    <source>
        <dbReference type="Proteomes" id="UP000310200"/>
    </source>
</evidence>
<feature type="region of interest" description="Disordered" evidence="1">
    <location>
        <begin position="74"/>
        <end position="93"/>
    </location>
</feature>
<evidence type="ECO:0000256" key="1">
    <source>
        <dbReference type="SAM" id="MobiDB-lite"/>
    </source>
</evidence>
<sequence>MNTCSLHQCYINYTTSRSHDDEIKYGTDVRRIDDETSNETTLLAGGNDIWSSLIHGEPQPNVRCHEQLTAISLQDSRMTHRTKDPRIQTLHER</sequence>
<dbReference type="Proteomes" id="UP000310200">
    <property type="component" value="Unassembled WGS sequence"/>
</dbReference>
<dbReference type="EMBL" id="QBLH01002703">
    <property type="protein sequence ID" value="TGZ47759.1"/>
    <property type="molecule type" value="Genomic_DNA"/>
</dbReference>
<feature type="compositionally biased region" description="Basic and acidic residues" evidence="1">
    <location>
        <begin position="77"/>
        <end position="93"/>
    </location>
</feature>
<organism evidence="2 3">
    <name type="scientific">Temnothorax longispinosus</name>
    <dbReference type="NCBI Taxonomy" id="300112"/>
    <lineage>
        <taxon>Eukaryota</taxon>
        <taxon>Metazoa</taxon>
        <taxon>Ecdysozoa</taxon>
        <taxon>Arthropoda</taxon>
        <taxon>Hexapoda</taxon>
        <taxon>Insecta</taxon>
        <taxon>Pterygota</taxon>
        <taxon>Neoptera</taxon>
        <taxon>Endopterygota</taxon>
        <taxon>Hymenoptera</taxon>
        <taxon>Apocrita</taxon>
        <taxon>Aculeata</taxon>
        <taxon>Formicoidea</taxon>
        <taxon>Formicidae</taxon>
        <taxon>Myrmicinae</taxon>
        <taxon>Temnothorax</taxon>
    </lineage>
</organism>
<keyword evidence="3" id="KW-1185">Reference proteome</keyword>
<accession>A0A4S2KIM4</accession>